<evidence type="ECO:0000313" key="7">
    <source>
        <dbReference type="Proteomes" id="UP000594454"/>
    </source>
</evidence>
<organism evidence="6 7">
    <name type="scientific">Hermetia illucens</name>
    <name type="common">Black soldier fly</name>
    <dbReference type="NCBI Taxonomy" id="343691"/>
    <lineage>
        <taxon>Eukaryota</taxon>
        <taxon>Metazoa</taxon>
        <taxon>Ecdysozoa</taxon>
        <taxon>Arthropoda</taxon>
        <taxon>Hexapoda</taxon>
        <taxon>Insecta</taxon>
        <taxon>Pterygota</taxon>
        <taxon>Neoptera</taxon>
        <taxon>Endopterygota</taxon>
        <taxon>Diptera</taxon>
        <taxon>Brachycera</taxon>
        <taxon>Stratiomyomorpha</taxon>
        <taxon>Stratiomyidae</taxon>
        <taxon>Hermetiinae</taxon>
        <taxon>Hermetia</taxon>
    </lineage>
</organism>
<dbReference type="InterPro" id="IPR029058">
    <property type="entry name" value="AB_hydrolase_fold"/>
</dbReference>
<name>A0A7R8UEJ4_HERIL</name>
<dbReference type="GO" id="GO:0016298">
    <property type="term" value="F:lipase activity"/>
    <property type="evidence" value="ECO:0007669"/>
    <property type="project" value="InterPro"/>
</dbReference>
<dbReference type="PRINTS" id="PR00821">
    <property type="entry name" value="TAGLIPASE"/>
</dbReference>
<sequence>MLTPLAAANTRTAGSKLASFIQYLAANAKLDVNNTYLIGQSLGAHIVGFAGKLIQTLKINTIFGLDPAGIPFNTAGPNDRLNIGDGSYVETINTDVGVLGSDMSIGNASFFPNYGTLQPGCIDPTTLCSHARANVYFGESIEASVDFYAAQCSAFNNIIFRDCNETGPVAYMGGEPSNYDRGVNSIYYLPINSDPP</sequence>
<dbReference type="AlphaFoldDB" id="A0A7R8UEJ4"/>
<dbReference type="Pfam" id="PF00151">
    <property type="entry name" value="Lipase"/>
    <property type="match status" value="1"/>
</dbReference>
<dbReference type="GO" id="GO:0016042">
    <property type="term" value="P:lipid catabolic process"/>
    <property type="evidence" value="ECO:0007669"/>
    <property type="project" value="TreeGrafter"/>
</dbReference>
<dbReference type="SUPFAM" id="SSF53474">
    <property type="entry name" value="alpha/beta-Hydrolases"/>
    <property type="match status" value="1"/>
</dbReference>
<dbReference type="Gene3D" id="3.40.50.1820">
    <property type="entry name" value="alpha/beta hydrolase"/>
    <property type="match status" value="1"/>
</dbReference>
<dbReference type="GO" id="GO:0005615">
    <property type="term" value="C:extracellular space"/>
    <property type="evidence" value="ECO:0007669"/>
    <property type="project" value="TreeGrafter"/>
</dbReference>
<evidence type="ECO:0000256" key="1">
    <source>
        <dbReference type="ARBA" id="ARBA00004613"/>
    </source>
</evidence>
<feature type="domain" description="Lipase" evidence="5">
    <location>
        <begin position="5"/>
        <end position="190"/>
    </location>
</feature>
<evidence type="ECO:0000256" key="2">
    <source>
        <dbReference type="ARBA" id="ARBA00010701"/>
    </source>
</evidence>
<keyword evidence="3" id="KW-0964">Secreted</keyword>
<dbReference type="InParanoid" id="A0A7R8UEJ4"/>
<protein>
    <recommendedName>
        <fullName evidence="5">Lipase domain-containing protein</fullName>
    </recommendedName>
</protein>
<evidence type="ECO:0000313" key="6">
    <source>
        <dbReference type="EMBL" id="CAD7079333.1"/>
    </source>
</evidence>
<comment type="subcellular location">
    <subcellularLocation>
        <location evidence="1">Secreted</location>
    </subcellularLocation>
</comment>
<dbReference type="Proteomes" id="UP000594454">
    <property type="component" value="Chromosome 1"/>
</dbReference>
<proteinExistence type="inferred from homology"/>
<dbReference type="InterPro" id="IPR013818">
    <property type="entry name" value="Lipase"/>
</dbReference>
<evidence type="ECO:0000256" key="3">
    <source>
        <dbReference type="ARBA" id="ARBA00022525"/>
    </source>
</evidence>
<accession>A0A7R8UEJ4</accession>
<comment type="similarity">
    <text evidence="2 4">Belongs to the AB hydrolase superfamily. Lipase family.</text>
</comment>
<gene>
    <name evidence="6" type="ORF">HERILL_LOCUS2553</name>
</gene>
<dbReference type="GO" id="GO:0017171">
    <property type="term" value="F:serine hydrolase activity"/>
    <property type="evidence" value="ECO:0007669"/>
    <property type="project" value="TreeGrafter"/>
</dbReference>
<dbReference type="PANTHER" id="PTHR11610">
    <property type="entry name" value="LIPASE"/>
    <property type="match status" value="1"/>
</dbReference>
<dbReference type="EMBL" id="LR899009">
    <property type="protein sequence ID" value="CAD7079333.1"/>
    <property type="molecule type" value="Genomic_DNA"/>
</dbReference>
<keyword evidence="7" id="KW-1185">Reference proteome</keyword>
<evidence type="ECO:0000259" key="5">
    <source>
        <dbReference type="Pfam" id="PF00151"/>
    </source>
</evidence>
<dbReference type="InterPro" id="IPR000734">
    <property type="entry name" value="TAG_lipase"/>
</dbReference>
<evidence type="ECO:0000256" key="4">
    <source>
        <dbReference type="RuleBase" id="RU004262"/>
    </source>
</evidence>
<reference evidence="6 7" key="1">
    <citation type="submission" date="2020-11" db="EMBL/GenBank/DDBJ databases">
        <authorList>
            <person name="Wallbank WR R."/>
            <person name="Pardo Diaz C."/>
            <person name="Kozak K."/>
            <person name="Martin S."/>
            <person name="Jiggins C."/>
            <person name="Moest M."/>
            <person name="Warren A I."/>
            <person name="Generalovic N T."/>
            <person name="Byers J.R.P. K."/>
            <person name="Montejo-Kovacevich G."/>
            <person name="Yen C E."/>
        </authorList>
    </citation>
    <scope>NUCLEOTIDE SEQUENCE [LARGE SCALE GENOMIC DNA]</scope>
</reference>
<dbReference type="PANTHER" id="PTHR11610:SF173">
    <property type="entry name" value="LIPASE DOMAIN-CONTAINING PROTEIN-RELATED"/>
    <property type="match status" value="1"/>
</dbReference>
<dbReference type="OrthoDB" id="199913at2759"/>